<comment type="caution">
    <text evidence="9">The sequence shown here is derived from an EMBL/GenBank/DDBJ whole genome shotgun (WGS) entry which is preliminary data.</text>
</comment>
<dbReference type="SMART" id="SM00478">
    <property type="entry name" value="ENDO3c"/>
    <property type="match status" value="1"/>
</dbReference>
<reference evidence="9 10" key="1">
    <citation type="submission" date="2024-03" db="EMBL/GenBank/DDBJ databases">
        <title>Aureococcus anophagefferens CCMP1851 and Kratosvirus quantuckense: Draft genome of a second virus-susceptible host strain in the model system.</title>
        <authorList>
            <person name="Chase E."/>
            <person name="Truchon A.R."/>
            <person name="Schepens W."/>
            <person name="Wilhelm S.W."/>
        </authorList>
    </citation>
    <scope>NUCLEOTIDE SEQUENCE [LARGE SCALE GENOMIC DNA]</scope>
    <source>
        <strain evidence="9 10">CCMP1851</strain>
    </source>
</reference>
<dbReference type="InterPro" id="IPR003265">
    <property type="entry name" value="HhH-GPD_domain"/>
</dbReference>
<keyword evidence="2" id="KW-0227">DNA damage</keyword>
<keyword evidence="5" id="KW-0456">Lyase</keyword>
<sequence length="325" mass="34427">MAPKRSSRHFAASSDAAPKKAKAAAPKKAKASAPKKDATPTKAAASPKKAAASPKKAAASPRAPFEPLEPPPGWRRTWDCVRALRADRTAVVDSMGCEKLADPDASDEDRRYHTLVSLMLSSQTKDTVNAATMAKLVARGLSVSSILDDVPEDEFHEMIKGVGFHNVKTKTIRAATLKLREDHGGAVPGTMDDLLALPGVGPKMALLVLKCAFGVTAGVSVDTHVHRICNQLGWTGGAPTTDKANFATKDPEKTRRAVESWMPRAIWGDVNWLLVGLGQEVQTEKPKLLRKALAADDPAFAVGLLAALGVDVARVAAKEGLDLPG</sequence>
<keyword evidence="10" id="KW-1185">Reference proteome</keyword>
<evidence type="ECO:0000256" key="5">
    <source>
        <dbReference type="ARBA" id="ARBA00023239"/>
    </source>
</evidence>
<feature type="domain" description="HhH-GPD" evidence="8">
    <location>
        <begin position="120"/>
        <end position="280"/>
    </location>
</feature>
<dbReference type="Gene3D" id="1.10.1670.10">
    <property type="entry name" value="Helix-hairpin-Helix base-excision DNA repair enzymes (C-terminal)"/>
    <property type="match status" value="1"/>
</dbReference>
<dbReference type="Gene3D" id="1.10.340.30">
    <property type="entry name" value="Hypothetical protein, domain 2"/>
    <property type="match status" value="1"/>
</dbReference>
<dbReference type="InterPro" id="IPR011257">
    <property type="entry name" value="DNA_glycosylase"/>
</dbReference>
<comment type="similarity">
    <text evidence="1">Belongs to the Nth/MutY family.</text>
</comment>
<evidence type="ECO:0000256" key="6">
    <source>
        <dbReference type="ARBA" id="ARBA00023295"/>
    </source>
</evidence>
<feature type="region of interest" description="Disordered" evidence="7">
    <location>
        <begin position="1"/>
        <end position="70"/>
    </location>
</feature>
<dbReference type="InterPro" id="IPR004036">
    <property type="entry name" value="Endonuclease-III-like_CS2"/>
</dbReference>
<dbReference type="PANTHER" id="PTHR43286:SF1">
    <property type="entry name" value="ENDONUCLEASE III-LIKE PROTEIN 1"/>
    <property type="match status" value="1"/>
</dbReference>
<evidence type="ECO:0000313" key="10">
    <source>
        <dbReference type="Proteomes" id="UP001363151"/>
    </source>
</evidence>
<evidence type="ECO:0000259" key="8">
    <source>
        <dbReference type="SMART" id="SM00478"/>
    </source>
</evidence>
<dbReference type="Pfam" id="PF00633">
    <property type="entry name" value="HHH"/>
    <property type="match status" value="1"/>
</dbReference>
<dbReference type="Pfam" id="PF00730">
    <property type="entry name" value="HhH-GPD"/>
    <property type="match status" value="1"/>
</dbReference>
<dbReference type="EMBL" id="JBBJCI010000366">
    <property type="protein sequence ID" value="KAK7232735.1"/>
    <property type="molecule type" value="Genomic_DNA"/>
</dbReference>
<gene>
    <name evidence="9" type="ORF">SO694_00037125</name>
</gene>
<dbReference type="Proteomes" id="UP001363151">
    <property type="component" value="Unassembled WGS sequence"/>
</dbReference>
<feature type="compositionally biased region" description="Basic residues" evidence="7">
    <location>
        <begin position="19"/>
        <end position="30"/>
    </location>
</feature>
<proteinExistence type="inferred from homology"/>
<dbReference type="PANTHER" id="PTHR43286">
    <property type="entry name" value="ENDONUCLEASE III-LIKE PROTEIN 1"/>
    <property type="match status" value="1"/>
</dbReference>
<dbReference type="SUPFAM" id="SSF48150">
    <property type="entry name" value="DNA-glycosylase"/>
    <property type="match status" value="1"/>
</dbReference>
<dbReference type="PROSITE" id="PS01155">
    <property type="entry name" value="ENDONUCLEASE_III_2"/>
    <property type="match status" value="1"/>
</dbReference>
<dbReference type="InterPro" id="IPR023170">
    <property type="entry name" value="HhH_base_excis_C"/>
</dbReference>
<evidence type="ECO:0000256" key="2">
    <source>
        <dbReference type="ARBA" id="ARBA00022763"/>
    </source>
</evidence>
<protein>
    <submittedName>
        <fullName evidence="9">Oxidized pyrimidine nucleobase lesion DNA N-glycosylase</fullName>
    </submittedName>
</protein>
<accession>A0ABR1FKW3</accession>
<evidence type="ECO:0000256" key="4">
    <source>
        <dbReference type="ARBA" id="ARBA00023204"/>
    </source>
</evidence>
<keyword evidence="3" id="KW-0378">Hydrolase</keyword>
<evidence type="ECO:0000256" key="7">
    <source>
        <dbReference type="SAM" id="MobiDB-lite"/>
    </source>
</evidence>
<evidence type="ECO:0000256" key="3">
    <source>
        <dbReference type="ARBA" id="ARBA00022801"/>
    </source>
</evidence>
<dbReference type="CDD" id="cd00056">
    <property type="entry name" value="ENDO3c"/>
    <property type="match status" value="1"/>
</dbReference>
<keyword evidence="6" id="KW-0326">Glycosidase</keyword>
<keyword evidence="4" id="KW-0234">DNA repair</keyword>
<evidence type="ECO:0000313" key="9">
    <source>
        <dbReference type="EMBL" id="KAK7232735.1"/>
    </source>
</evidence>
<feature type="compositionally biased region" description="Low complexity" evidence="7">
    <location>
        <begin position="40"/>
        <end position="66"/>
    </location>
</feature>
<dbReference type="InterPro" id="IPR000445">
    <property type="entry name" value="HhH_motif"/>
</dbReference>
<name>A0ABR1FKW3_AURAN</name>
<evidence type="ECO:0000256" key="1">
    <source>
        <dbReference type="ARBA" id="ARBA00008343"/>
    </source>
</evidence>
<organism evidence="9 10">
    <name type="scientific">Aureococcus anophagefferens</name>
    <name type="common">Harmful bloom alga</name>
    <dbReference type="NCBI Taxonomy" id="44056"/>
    <lineage>
        <taxon>Eukaryota</taxon>
        <taxon>Sar</taxon>
        <taxon>Stramenopiles</taxon>
        <taxon>Ochrophyta</taxon>
        <taxon>Pelagophyceae</taxon>
        <taxon>Pelagomonadales</taxon>
        <taxon>Pelagomonadaceae</taxon>
        <taxon>Aureococcus</taxon>
    </lineage>
</organism>